<name>A0A0A5FWB4_9BACI</name>
<reference evidence="1 2" key="1">
    <citation type="submission" date="2013-08" db="EMBL/GenBank/DDBJ databases">
        <authorList>
            <person name="Huang J."/>
            <person name="Wang G."/>
        </authorList>
    </citation>
    <scope>NUCLEOTIDE SEQUENCE [LARGE SCALE GENOMIC DNA]</scope>
    <source>
        <strain evidence="1 2">JSM 072002</strain>
    </source>
</reference>
<evidence type="ECO:0000313" key="2">
    <source>
        <dbReference type="Proteomes" id="UP000030401"/>
    </source>
</evidence>
<comment type="caution">
    <text evidence="1">The sequence shown here is derived from an EMBL/GenBank/DDBJ whole genome shotgun (WGS) entry which is preliminary data.</text>
</comment>
<organism evidence="1 2">
    <name type="scientific">Pontibacillus litoralis JSM 072002</name>
    <dbReference type="NCBI Taxonomy" id="1385512"/>
    <lineage>
        <taxon>Bacteria</taxon>
        <taxon>Bacillati</taxon>
        <taxon>Bacillota</taxon>
        <taxon>Bacilli</taxon>
        <taxon>Bacillales</taxon>
        <taxon>Bacillaceae</taxon>
        <taxon>Pontibacillus</taxon>
    </lineage>
</organism>
<dbReference type="Proteomes" id="UP000030401">
    <property type="component" value="Unassembled WGS sequence"/>
</dbReference>
<protein>
    <submittedName>
        <fullName evidence="1">Uncharacterized protein</fullName>
    </submittedName>
</protein>
<keyword evidence="2" id="KW-1185">Reference proteome</keyword>
<dbReference type="RefSeq" id="WP_036835801.1">
    <property type="nucleotide sequence ID" value="NZ_AVPG01000027.1"/>
</dbReference>
<proteinExistence type="predicted"/>
<dbReference type="EMBL" id="AVPG01000027">
    <property type="protein sequence ID" value="KGX85056.1"/>
    <property type="molecule type" value="Genomic_DNA"/>
</dbReference>
<dbReference type="STRING" id="1385512.N784_11210"/>
<accession>A0A0A5FWB4</accession>
<dbReference type="AlphaFoldDB" id="A0A0A5FWB4"/>
<sequence>MTKILFVCILTACVLLSFDFQLNKGNIEDVTYNDSQNNLLLVQDETPDPWGIVPPNIKVNIKG</sequence>
<gene>
    <name evidence="1" type="ORF">N784_11210</name>
</gene>
<evidence type="ECO:0000313" key="1">
    <source>
        <dbReference type="EMBL" id="KGX85056.1"/>
    </source>
</evidence>